<keyword evidence="1" id="KW-0472">Membrane</keyword>
<keyword evidence="4" id="KW-1185">Reference proteome</keyword>
<evidence type="ECO:0000259" key="2">
    <source>
        <dbReference type="Pfam" id="PF10633"/>
    </source>
</evidence>
<reference evidence="3 4" key="1">
    <citation type="journal article" date="2019" name="Int. J. Syst. Evol. Microbiol.">
        <title>The Global Catalogue of Microorganisms (GCM) 10K type strain sequencing project: providing services to taxonomists for standard genome sequencing and annotation.</title>
        <authorList>
            <consortium name="The Broad Institute Genomics Platform"/>
            <consortium name="The Broad Institute Genome Sequencing Center for Infectious Disease"/>
            <person name="Wu L."/>
            <person name="Ma J."/>
        </authorList>
    </citation>
    <scope>NUCLEOTIDE SEQUENCE [LARGE SCALE GENOMIC DNA]</scope>
    <source>
        <strain evidence="3 4">Y73</strain>
    </source>
</reference>
<comment type="caution">
    <text evidence="3">The sequence shown here is derived from an EMBL/GenBank/DDBJ whole genome shotgun (WGS) entry which is preliminary data.</text>
</comment>
<dbReference type="InterPro" id="IPR018905">
    <property type="entry name" value="A-galactase_NEW3"/>
</dbReference>
<accession>A0ABD5UI31</accession>
<feature type="transmembrane region" description="Helical" evidence="1">
    <location>
        <begin position="517"/>
        <end position="536"/>
    </location>
</feature>
<dbReference type="InterPro" id="IPR013783">
    <property type="entry name" value="Ig-like_fold"/>
</dbReference>
<evidence type="ECO:0000313" key="3">
    <source>
        <dbReference type="EMBL" id="MFC6889127.1"/>
    </source>
</evidence>
<proteinExistence type="predicted"/>
<feature type="domain" description="Alpha-galactosidase NEW3" evidence="2">
    <location>
        <begin position="412"/>
        <end position="486"/>
    </location>
</feature>
<dbReference type="PANTHER" id="PTHR35902:SF3">
    <property type="entry name" value="NPCBM-ASSOCIATED, NEW3 DOMAIN OF ALPHA-GALACTOSIDASE"/>
    <property type="match status" value="1"/>
</dbReference>
<evidence type="ECO:0000256" key="1">
    <source>
        <dbReference type="SAM" id="Phobius"/>
    </source>
</evidence>
<dbReference type="Proteomes" id="UP001596333">
    <property type="component" value="Unassembled WGS sequence"/>
</dbReference>
<keyword evidence="1" id="KW-0812">Transmembrane</keyword>
<evidence type="ECO:0000313" key="4">
    <source>
        <dbReference type="Proteomes" id="UP001596333"/>
    </source>
</evidence>
<sequence length="537" mass="56744">MSRRSPSLHVLAVLAALVTLAVLGGAFAGFAVAQEEPPFIRGEPELDVYVPDSTVSPGTATDLTVQIANDGDVEAGSDVRRDTVTTARSVVVEVRNDDSPLVVETDRLAVGSIGDGEVREVPISVAVPADAEPGEYSLDVRLEYSHTYLSAPRSGVVQDRSRTRTESISVTVDDAPRFAMRTVNADVQVGDSGTLAANVTNVGGETARDLSVELAANGPDLALGETERNTARIERLDPGENATVRFPASVRTDAAAESFDLTGTVRYTDVDGIRDAHEGIPVGLRPRAAQSFTVAVDDSTLRVGENGTVSGTIRNDGPTNVRGVVLAVGEGAFVPRSPRYAVGDLAAGENATFRFRGGVPANADSVPQQLDLSTSYRSAADTERTTQEAVRVPVAERRDAVTVSAVDPQFAAGEDGVLRLEVTNRRDVELRDVELRLAVDQPLESEFRTTVIPSLPPGETDQVAFDLAVDGNAPVSRYPATVEITHTDPDGIRVTGDRATVAASVVESSGGEIPIEAGVLIILLILVAAGAWWFYVR</sequence>
<protein>
    <submittedName>
        <fullName evidence="3">NEW3 domain-containing protein</fullName>
    </submittedName>
</protein>
<name>A0ABD5UI31_9EURY</name>
<organism evidence="3 4">
    <name type="scientific">Halorubrum trueperi</name>
    <dbReference type="NCBI Taxonomy" id="2004704"/>
    <lineage>
        <taxon>Archaea</taxon>
        <taxon>Methanobacteriati</taxon>
        <taxon>Methanobacteriota</taxon>
        <taxon>Stenosarchaea group</taxon>
        <taxon>Halobacteria</taxon>
        <taxon>Halobacteriales</taxon>
        <taxon>Haloferacaceae</taxon>
        <taxon>Halorubrum</taxon>
    </lineage>
</organism>
<dbReference type="Gene3D" id="2.60.40.10">
    <property type="entry name" value="Immunoglobulins"/>
    <property type="match status" value="1"/>
</dbReference>
<dbReference type="RefSeq" id="WP_379767374.1">
    <property type="nucleotide sequence ID" value="NZ_JBHSXI010000009.1"/>
</dbReference>
<keyword evidence="1" id="KW-1133">Transmembrane helix</keyword>
<gene>
    <name evidence="3" type="ORF">ACFQEY_08885</name>
</gene>
<dbReference type="PANTHER" id="PTHR35902">
    <property type="entry name" value="S-LAYER DOMAIN-LIKE PROTEIN-RELATED"/>
    <property type="match status" value="1"/>
</dbReference>
<dbReference type="EMBL" id="JBHSXI010000009">
    <property type="protein sequence ID" value="MFC6889127.1"/>
    <property type="molecule type" value="Genomic_DNA"/>
</dbReference>
<dbReference type="Pfam" id="PF10633">
    <property type="entry name" value="NPCBM_assoc"/>
    <property type="match status" value="1"/>
</dbReference>
<dbReference type="AlphaFoldDB" id="A0ABD5UI31"/>